<gene>
    <name evidence="8" type="primary">LOC120270825</name>
</gene>
<dbReference type="RefSeq" id="XP_039133824.1">
    <property type="nucleotide sequence ID" value="XM_039277890.1"/>
</dbReference>
<sequence>MMALPNRSPLILTSERRIQPADIFAIRRSWEKEVFWTVYKGFDKVDGIEVAWNQVMVSSAETPQDLEQLYSEIDLLATLKQENIIKFHTSWIDDQKKTFNIITELFTSGYLRQYWKKHKTVDMKAFKRWGRQILMGLEHLCSHQPPNAHRHLKSD</sequence>
<proteinExistence type="predicted"/>
<evidence type="ECO:0000256" key="2">
    <source>
        <dbReference type="ARBA" id="ARBA00022527"/>
    </source>
</evidence>
<dbReference type="InterPro" id="IPR050588">
    <property type="entry name" value="WNK_Ser-Thr_kinase"/>
</dbReference>
<dbReference type="Proteomes" id="UP001515500">
    <property type="component" value="Chromosome 10"/>
</dbReference>
<comment type="catalytic activity">
    <reaction evidence="5">
        <text>L-seryl-[protein] + ATP = O-phospho-L-seryl-[protein] + ADP + H(+)</text>
        <dbReference type="Rhea" id="RHEA:17989"/>
        <dbReference type="Rhea" id="RHEA-COMP:9863"/>
        <dbReference type="Rhea" id="RHEA-COMP:11604"/>
        <dbReference type="ChEBI" id="CHEBI:15378"/>
        <dbReference type="ChEBI" id="CHEBI:29999"/>
        <dbReference type="ChEBI" id="CHEBI:30616"/>
        <dbReference type="ChEBI" id="CHEBI:83421"/>
        <dbReference type="ChEBI" id="CHEBI:456216"/>
        <dbReference type="EC" id="2.7.11.1"/>
    </reaction>
</comment>
<evidence type="ECO:0000256" key="3">
    <source>
        <dbReference type="ARBA" id="ARBA00022777"/>
    </source>
</evidence>
<dbReference type="Pfam" id="PF00069">
    <property type="entry name" value="Pkinase"/>
    <property type="match status" value="1"/>
</dbReference>
<dbReference type="GeneID" id="120270825"/>
<evidence type="ECO:0000256" key="1">
    <source>
        <dbReference type="ARBA" id="ARBA00012513"/>
    </source>
</evidence>
<dbReference type="Gene3D" id="3.30.200.20">
    <property type="entry name" value="Phosphorylase Kinase, domain 1"/>
    <property type="match status" value="1"/>
</dbReference>
<keyword evidence="7" id="KW-1185">Reference proteome</keyword>
<evidence type="ECO:0000313" key="7">
    <source>
        <dbReference type="Proteomes" id="UP001515500"/>
    </source>
</evidence>
<evidence type="ECO:0000259" key="6">
    <source>
        <dbReference type="PROSITE" id="PS50011"/>
    </source>
</evidence>
<evidence type="ECO:0000256" key="4">
    <source>
        <dbReference type="ARBA" id="ARBA00047899"/>
    </source>
</evidence>
<dbReference type="GO" id="GO:0005524">
    <property type="term" value="F:ATP binding"/>
    <property type="evidence" value="ECO:0007669"/>
    <property type="project" value="InterPro"/>
</dbReference>
<keyword evidence="3 8" id="KW-0418">Kinase</keyword>
<protein>
    <recommendedName>
        <fullName evidence="1">non-specific serine/threonine protein kinase</fullName>
        <ecNumber evidence="1">2.7.11.1</ecNumber>
    </recommendedName>
</protein>
<comment type="catalytic activity">
    <reaction evidence="4">
        <text>L-threonyl-[protein] + ATP = O-phospho-L-threonyl-[protein] + ADP + H(+)</text>
        <dbReference type="Rhea" id="RHEA:46608"/>
        <dbReference type="Rhea" id="RHEA-COMP:11060"/>
        <dbReference type="Rhea" id="RHEA-COMP:11605"/>
        <dbReference type="ChEBI" id="CHEBI:15378"/>
        <dbReference type="ChEBI" id="CHEBI:30013"/>
        <dbReference type="ChEBI" id="CHEBI:30616"/>
        <dbReference type="ChEBI" id="CHEBI:61977"/>
        <dbReference type="ChEBI" id="CHEBI:456216"/>
        <dbReference type="EC" id="2.7.11.1"/>
    </reaction>
</comment>
<dbReference type="AlphaFoldDB" id="A0AB40C391"/>
<dbReference type="InterPro" id="IPR011009">
    <property type="entry name" value="Kinase-like_dom_sf"/>
</dbReference>
<reference evidence="8" key="1">
    <citation type="submission" date="2025-08" db="UniProtKB">
        <authorList>
            <consortium name="RefSeq"/>
        </authorList>
    </citation>
    <scope>IDENTIFICATION</scope>
</reference>
<dbReference type="PANTHER" id="PTHR13902">
    <property type="entry name" value="SERINE/THREONINE-PROTEIN KINASE WNK WITH NO LYSINE -RELATED"/>
    <property type="match status" value="1"/>
</dbReference>
<organism evidence="7 8">
    <name type="scientific">Dioscorea cayennensis subsp. rotundata</name>
    <name type="common">White Guinea yam</name>
    <name type="synonym">Dioscorea rotundata</name>
    <dbReference type="NCBI Taxonomy" id="55577"/>
    <lineage>
        <taxon>Eukaryota</taxon>
        <taxon>Viridiplantae</taxon>
        <taxon>Streptophyta</taxon>
        <taxon>Embryophyta</taxon>
        <taxon>Tracheophyta</taxon>
        <taxon>Spermatophyta</taxon>
        <taxon>Magnoliopsida</taxon>
        <taxon>Liliopsida</taxon>
        <taxon>Dioscoreales</taxon>
        <taxon>Dioscoreaceae</taxon>
        <taxon>Dioscorea</taxon>
    </lineage>
</organism>
<evidence type="ECO:0000313" key="8">
    <source>
        <dbReference type="RefSeq" id="XP_039133824.1"/>
    </source>
</evidence>
<feature type="domain" description="Protein kinase" evidence="6">
    <location>
        <begin position="24"/>
        <end position="155"/>
    </location>
</feature>
<dbReference type="InterPro" id="IPR000719">
    <property type="entry name" value="Prot_kinase_dom"/>
</dbReference>
<dbReference type="EC" id="2.7.11.1" evidence="1"/>
<dbReference type="PROSITE" id="PS50011">
    <property type="entry name" value="PROTEIN_KINASE_DOM"/>
    <property type="match status" value="1"/>
</dbReference>
<name>A0AB40C391_DIOCR</name>
<keyword evidence="3 8" id="KW-0808">Transferase</keyword>
<dbReference type="Gene3D" id="1.10.510.10">
    <property type="entry name" value="Transferase(Phosphotransferase) domain 1"/>
    <property type="match status" value="1"/>
</dbReference>
<evidence type="ECO:0000256" key="5">
    <source>
        <dbReference type="ARBA" id="ARBA00048679"/>
    </source>
</evidence>
<keyword evidence="2" id="KW-0723">Serine/threonine-protein kinase</keyword>
<dbReference type="GO" id="GO:0004674">
    <property type="term" value="F:protein serine/threonine kinase activity"/>
    <property type="evidence" value="ECO:0007669"/>
    <property type="project" value="UniProtKB-KW"/>
</dbReference>
<accession>A0AB40C391</accession>
<dbReference type="SUPFAM" id="SSF56112">
    <property type="entry name" value="Protein kinase-like (PK-like)"/>
    <property type="match status" value="1"/>
</dbReference>